<dbReference type="AlphaFoldDB" id="A0A2I1HUD5"/>
<gene>
    <name evidence="2" type="ORF">RhiirA4_488968</name>
</gene>
<dbReference type="VEuPathDB" id="FungiDB:RhiirA1_405098"/>
<comment type="caution">
    <text evidence="2">The sequence shown here is derived from an EMBL/GenBank/DDBJ whole genome shotgun (WGS) entry which is preliminary data.</text>
</comment>
<feature type="region of interest" description="Disordered" evidence="1">
    <location>
        <begin position="90"/>
        <end position="189"/>
    </location>
</feature>
<evidence type="ECO:0000313" key="2">
    <source>
        <dbReference type="EMBL" id="PKY62466.1"/>
    </source>
</evidence>
<evidence type="ECO:0008006" key="4">
    <source>
        <dbReference type="Google" id="ProtNLM"/>
    </source>
</evidence>
<dbReference type="VEuPathDB" id="FungiDB:RhiirFUN_002268"/>
<feature type="compositionally biased region" description="Basic residues" evidence="1">
    <location>
        <begin position="114"/>
        <end position="126"/>
    </location>
</feature>
<feature type="compositionally biased region" description="Polar residues" evidence="1">
    <location>
        <begin position="244"/>
        <end position="260"/>
    </location>
</feature>
<keyword evidence="3" id="KW-1185">Reference proteome</keyword>
<evidence type="ECO:0000256" key="1">
    <source>
        <dbReference type="SAM" id="MobiDB-lite"/>
    </source>
</evidence>
<feature type="region of interest" description="Disordered" evidence="1">
    <location>
        <begin position="239"/>
        <end position="321"/>
    </location>
</feature>
<organism evidence="2 3">
    <name type="scientific">Rhizophagus irregularis</name>
    <dbReference type="NCBI Taxonomy" id="588596"/>
    <lineage>
        <taxon>Eukaryota</taxon>
        <taxon>Fungi</taxon>
        <taxon>Fungi incertae sedis</taxon>
        <taxon>Mucoromycota</taxon>
        <taxon>Glomeromycotina</taxon>
        <taxon>Glomeromycetes</taxon>
        <taxon>Glomerales</taxon>
        <taxon>Glomeraceae</taxon>
        <taxon>Rhizophagus</taxon>
    </lineage>
</organism>
<feature type="compositionally biased region" description="Low complexity" evidence="1">
    <location>
        <begin position="127"/>
        <end position="151"/>
    </location>
</feature>
<evidence type="ECO:0000313" key="3">
    <source>
        <dbReference type="Proteomes" id="UP000234323"/>
    </source>
</evidence>
<protein>
    <recommendedName>
        <fullName evidence="4">RRM domain-containing protein</fullName>
    </recommendedName>
</protein>
<proteinExistence type="predicted"/>
<feature type="non-terminal residue" evidence="2">
    <location>
        <position position="1"/>
    </location>
</feature>
<dbReference type="Proteomes" id="UP000234323">
    <property type="component" value="Unassembled WGS sequence"/>
</dbReference>
<sequence length="365" mass="40516">SQVNAKAINIPLSYNSYKPKPYAYFNFSSFENLEAAKELTIAFRGKGLSWHSPNEARELCHVCGRHGCSPSKCSPRPAKKTNDRLNKLYTRFNAGPKRGRSDSRQARSSSGSRSRSRSNSRSRGRRPSNNTNNTTQSGPSSSAAKGPANSSHRQQTRPQNKDKAKDINRQNSSSNPGSTSPSSSQHTTTIPPDVIKELREQILTISQQLRSLDERVEALEYSITDHNYRIGELEAMMNYDDPSPHNNESSYQPEPYTQQGCGWDDEPYHNENDNSFSPIQQGSTPSLMDESPDASFSTLDPKSVLSRRHVQLPTRPNYANPSNDTLIRQEILSVSATHKAITNQLGQVLDKLDSLSSSDSPSSSK</sequence>
<dbReference type="EMBL" id="LLXI01007174">
    <property type="protein sequence ID" value="PKY62466.1"/>
    <property type="molecule type" value="Genomic_DNA"/>
</dbReference>
<feature type="compositionally biased region" description="Polar residues" evidence="1">
    <location>
        <begin position="273"/>
        <end position="286"/>
    </location>
</feature>
<name>A0A2I1HUD5_9GLOM</name>
<feature type="compositionally biased region" description="Basic and acidic residues" evidence="1">
    <location>
        <begin position="159"/>
        <end position="168"/>
    </location>
</feature>
<reference evidence="2 3" key="1">
    <citation type="submission" date="2015-10" db="EMBL/GenBank/DDBJ databases">
        <title>Genome analyses suggest a sexual origin of heterokaryosis in a supposedly ancient asexual fungus.</title>
        <authorList>
            <person name="Ropars J."/>
            <person name="Sedzielewska K."/>
            <person name="Noel J."/>
            <person name="Charron P."/>
            <person name="Farinelli L."/>
            <person name="Marton T."/>
            <person name="Kruger M."/>
            <person name="Pelin A."/>
            <person name="Brachmann A."/>
            <person name="Corradi N."/>
        </authorList>
    </citation>
    <scope>NUCLEOTIDE SEQUENCE [LARGE SCALE GENOMIC DNA]</scope>
    <source>
        <strain evidence="2 3">A4</strain>
    </source>
</reference>
<accession>A0A2I1HUD5</accession>
<feature type="compositionally biased region" description="Low complexity" evidence="1">
    <location>
        <begin position="172"/>
        <end position="189"/>
    </location>
</feature>